<name>A0A089WSA2_9PSED</name>
<evidence type="ECO:0000256" key="1">
    <source>
        <dbReference type="SAM" id="MobiDB-lite"/>
    </source>
</evidence>
<dbReference type="GeneID" id="33053173"/>
<protein>
    <submittedName>
        <fullName evidence="2">Uncharacterized protein</fullName>
    </submittedName>
</protein>
<dbReference type="EMBL" id="CP009455">
    <property type="protein sequence ID" value="AIR91486.1"/>
    <property type="molecule type" value="Genomic_DNA"/>
</dbReference>
<gene>
    <name evidence="2" type="ORF">LK03_20425</name>
</gene>
<dbReference type="Proteomes" id="UP000029493">
    <property type="component" value="Chromosome"/>
</dbReference>
<dbReference type="KEGG" id="psw:LK03_20425"/>
<sequence length="59" mass="6760">MTSLLFLLLLGERRVFDLGRASVNPNQHMQVFARRGHAQRQQLPFSDTARGRAGRRLDP</sequence>
<dbReference type="STRING" id="157783.LK03_20425"/>
<accession>A0A089WSA2</accession>
<reference evidence="2 3" key="1">
    <citation type="submission" date="2014-09" db="EMBL/GenBank/DDBJ databases">
        <authorList>
            <person name="Chan K.-G."/>
        </authorList>
    </citation>
    <scope>NUCLEOTIDE SEQUENCE [LARGE SCALE GENOMIC DNA]</scope>
    <source>
        <strain evidence="2 3">ND07</strain>
    </source>
</reference>
<dbReference type="AlphaFoldDB" id="A0A089WSA2"/>
<keyword evidence="3" id="KW-1185">Reference proteome</keyword>
<evidence type="ECO:0000313" key="3">
    <source>
        <dbReference type="Proteomes" id="UP000029493"/>
    </source>
</evidence>
<organism evidence="2 3">
    <name type="scientific">Pseudomonas cremoricolorata</name>
    <dbReference type="NCBI Taxonomy" id="157783"/>
    <lineage>
        <taxon>Bacteria</taxon>
        <taxon>Pseudomonadati</taxon>
        <taxon>Pseudomonadota</taxon>
        <taxon>Gammaproteobacteria</taxon>
        <taxon>Pseudomonadales</taxon>
        <taxon>Pseudomonadaceae</taxon>
        <taxon>Pseudomonas</taxon>
    </lineage>
</organism>
<evidence type="ECO:0000313" key="2">
    <source>
        <dbReference type="EMBL" id="AIR91486.1"/>
    </source>
</evidence>
<proteinExistence type="predicted"/>
<feature type="region of interest" description="Disordered" evidence="1">
    <location>
        <begin position="34"/>
        <end position="59"/>
    </location>
</feature>